<proteinExistence type="predicted"/>
<dbReference type="AlphaFoldDB" id="A0A6P8B0X9"/>
<organism evidence="2 3">
    <name type="scientific">Pyricularia grisea</name>
    <name type="common">Crabgrass-specific blast fungus</name>
    <name type="synonym">Magnaporthe grisea</name>
    <dbReference type="NCBI Taxonomy" id="148305"/>
    <lineage>
        <taxon>Eukaryota</taxon>
        <taxon>Fungi</taxon>
        <taxon>Dikarya</taxon>
        <taxon>Ascomycota</taxon>
        <taxon>Pezizomycotina</taxon>
        <taxon>Sordariomycetes</taxon>
        <taxon>Sordariomycetidae</taxon>
        <taxon>Magnaporthales</taxon>
        <taxon>Pyriculariaceae</taxon>
        <taxon>Pyricularia</taxon>
    </lineage>
</organism>
<feature type="region of interest" description="Disordered" evidence="1">
    <location>
        <begin position="1"/>
        <end position="21"/>
    </location>
</feature>
<dbReference type="RefSeq" id="XP_030980876.1">
    <property type="nucleotide sequence ID" value="XM_031126882.1"/>
</dbReference>
<dbReference type="Proteomes" id="UP000515153">
    <property type="component" value="Unplaced"/>
</dbReference>
<reference evidence="3" key="1">
    <citation type="journal article" date="2019" name="Mol. Biol. Evol.">
        <title>Blast fungal genomes show frequent chromosomal changes, gene gains and losses, and effector gene turnover.</title>
        <authorList>
            <person name="Gomez Luciano L.B."/>
            <person name="Jason Tsai I."/>
            <person name="Chuma I."/>
            <person name="Tosa Y."/>
            <person name="Chen Y.H."/>
            <person name="Li J.Y."/>
            <person name="Li M.Y."/>
            <person name="Jade Lu M.Y."/>
            <person name="Nakayashiki H."/>
            <person name="Li W.H."/>
        </authorList>
    </citation>
    <scope>NUCLEOTIDE SEQUENCE</scope>
    <source>
        <strain evidence="3">NI907</strain>
    </source>
</reference>
<dbReference type="GeneID" id="41961791"/>
<dbReference type="OrthoDB" id="5221663at2759"/>
<evidence type="ECO:0000256" key="1">
    <source>
        <dbReference type="SAM" id="MobiDB-lite"/>
    </source>
</evidence>
<accession>A0A6P8B0X9</accession>
<reference evidence="3" key="2">
    <citation type="submission" date="2019-10" db="EMBL/GenBank/DDBJ databases">
        <authorList>
            <consortium name="NCBI Genome Project"/>
        </authorList>
    </citation>
    <scope>NUCLEOTIDE SEQUENCE</scope>
    <source>
        <strain evidence="3">NI907</strain>
    </source>
</reference>
<feature type="compositionally biased region" description="Low complexity" evidence="1">
    <location>
        <begin position="1"/>
        <end position="14"/>
    </location>
</feature>
<gene>
    <name evidence="3" type="ORF">PgNI_06863</name>
</gene>
<dbReference type="KEGG" id="pgri:PgNI_06863"/>
<evidence type="ECO:0000313" key="3">
    <source>
        <dbReference type="RefSeq" id="XP_030980876.1"/>
    </source>
</evidence>
<keyword evidence="2" id="KW-1185">Reference proteome</keyword>
<name>A0A6P8B0X9_PYRGI</name>
<reference evidence="3" key="3">
    <citation type="submission" date="2025-08" db="UniProtKB">
        <authorList>
            <consortium name="RefSeq"/>
        </authorList>
    </citation>
    <scope>IDENTIFICATION</scope>
    <source>
        <strain evidence="3">NI907</strain>
    </source>
</reference>
<evidence type="ECO:0000313" key="2">
    <source>
        <dbReference type="Proteomes" id="UP000515153"/>
    </source>
</evidence>
<sequence length="419" mass="46038">MSRSSISNSSRRGSTTGGGSSSDTVGYLLAGIATALNDGLRIMHFADKRGWGPDEFEQVRALDEALDEAKADFQAMGPLVNGQFFYESDRTPKSLDELRTLRAKFQTHSQLFKDWLRTGGPINPQWVLKTGELRRELHRAQCRAACRIYATGPGPTRCLGAFQVSRHQRQMEKQRAVGTAAEAESMLRIAGDPELGLSLEPQVIISPDGDERWRHENGYPGLNGVPEDGHGGRKLDGLEALVPVCNTVGKFERFGDRDIAFVCDYCDGFIVWEDLGKMPATRIPIAKSTAQQPRPPTNSVTIAAIPATLLDRGQPEWQAQARSVSSGEEVTIVFAPVAIANHLIPDIGDWQAPLLCPYCDEYTYVGGDDGDDDGETKYAQDEKGFPDLKTFQEHLEWYHGGGVVPMPTAPTKKDNCIVM</sequence>
<protein>
    <submittedName>
        <fullName evidence="3">Uncharacterized protein</fullName>
    </submittedName>
</protein>